<accession>A0A2G7FM71</accession>
<dbReference type="InterPro" id="IPR035959">
    <property type="entry name" value="RutC-like_sf"/>
</dbReference>
<evidence type="ECO:0000313" key="2">
    <source>
        <dbReference type="EMBL" id="PIG81737.1"/>
    </source>
</evidence>
<evidence type="ECO:0000313" key="3">
    <source>
        <dbReference type="Proteomes" id="UP000231358"/>
    </source>
</evidence>
<dbReference type="SUPFAM" id="SSF55298">
    <property type="entry name" value="YjgF-like"/>
    <property type="match status" value="1"/>
</dbReference>
<dbReference type="AlphaFoldDB" id="A0A2G7FM71"/>
<feature type="compositionally biased region" description="Polar residues" evidence="1">
    <location>
        <begin position="512"/>
        <end position="524"/>
    </location>
</feature>
<protein>
    <submittedName>
        <fullName evidence="2">Uncharacterized protein</fullName>
    </submittedName>
</protein>
<organism evidence="2 3">
    <name type="scientific">Aspergillus arachidicola</name>
    <dbReference type="NCBI Taxonomy" id="656916"/>
    <lineage>
        <taxon>Eukaryota</taxon>
        <taxon>Fungi</taxon>
        <taxon>Dikarya</taxon>
        <taxon>Ascomycota</taxon>
        <taxon>Pezizomycotina</taxon>
        <taxon>Eurotiomycetes</taxon>
        <taxon>Eurotiomycetidae</taxon>
        <taxon>Eurotiales</taxon>
        <taxon>Aspergillaceae</taxon>
        <taxon>Aspergillus</taxon>
        <taxon>Aspergillus subgen. Circumdati</taxon>
    </lineage>
</organism>
<reference evidence="2 3" key="1">
    <citation type="submission" date="2017-05" db="EMBL/GenBank/DDBJ databases">
        <title>Genome sequence for an aflatoxigenic pathogen of Argentinian peanut, Aspergillus arachidicola.</title>
        <authorList>
            <person name="Moore G."/>
            <person name="Beltz S.B."/>
            <person name="Mack B.M."/>
        </authorList>
    </citation>
    <scope>NUCLEOTIDE SEQUENCE [LARGE SCALE GENOMIC DNA]</scope>
    <source>
        <strain evidence="2 3">CBS 117610</strain>
    </source>
</reference>
<evidence type="ECO:0000256" key="1">
    <source>
        <dbReference type="SAM" id="MobiDB-lite"/>
    </source>
</evidence>
<dbReference type="STRING" id="656916.A0A2G7FM71"/>
<name>A0A2G7FM71_9EURO</name>
<feature type="compositionally biased region" description="Low complexity" evidence="1">
    <location>
        <begin position="525"/>
        <end position="536"/>
    </location>
</feature>
<dbReference type="PANTHER" id="PTHR43857:SF1">
    <property type="entry name" value="YJGH FAMILY PROTEIN"/>
    <property type="match status" value="1"/>
</dbReference>
<dbReference type="PANTHER" id="PTHR43857">
    <property type="entry name" value="BLR7761 PROTEIN"/>
    <property type="match status" value="1"/>
</dbReference>
<dbReference type="Gene3D" id="3.30.1330.40">
    <property type="entry name" value="RutC-like"/>
    <property type="match status" value="1"/>
</dbReference>
<keyword evidence="3" id="KW-1185">Reference proteome</keyword>
<feature type="region of interest" description="Disordered" evidence="1">
    <location>
        <begin position="488"/>
        <end position="543"/>
    </location>
</feature>
<dbReference type="Proteomes" id="UP000231358">
    <property type="component" value="Unassembled WGS sequence"/>
</dbReference>
<proteinExistence type="predicted"/>
<comment type="caution">
    <text evidence="2">The sequence shown here is derived from an EMBL/GenBank/DDBJ whole genome shotgun (WGS) entry which is preliminary data.</text>
</comment>
<dbReference type="EMBL" id="NEXV01000545">
    <property type="protein sequence ID" value="PIG81737.1"/>
    <property type="molecule type" value="Genomic_DNA"/>
</dbReference>
<sequence length="905" mass="100761">MSTSGVVSPFRISRKDGEKLDRNETFIAVREHLRRQEMGMDAPSFCSHHRHSCSDQDKESFRLHRDIIHTLLLPLFLLHHQASRVASRALPSRKAAESERAFRGEARSAYAWLQCILTEEHDWYLTERCPACIVLHVLHSEPTIRFVAVACLLSDHLQGLDLLHGKNRLPSFDFWLEALETAVREDPFWGHDLWPDIEYRACALTDGVKQLVLQCLELRSALDRQSHQSQAYDSSAHFRRESLRQSNHPIMKPSAATSRMAGEEQKLLSKVAATRCMSSYWQDRPQRLHARRHGDPRRSNIIIMASRADLDPPNNPAPGSLKQVYATSSPFEEKIGYYRAVRHGRQIFVSGTTAVDPASPSDAPQILFPGDARQQTRVALQECIRAVQALGGKGAENVSFEHLGLSKTKSPSRIESRTHSADSRLRLHTTSAASSSLATRASQSTSTVWDFETKGDYPTALPPTPPEDDEYVAWNPRSGMLLFESPLSREAGPMPMDEGPNVDSAARGATSDGLSSPSDQLSNVSPSSSGSPGSSGDMDCDLNSWLESGIETTVSSLPFPSNSGEAVKIVSQMLPYPCTADKNAAVHTNDDVFCSLIQAVQRRIQSGQSPSYINITHAVPEQFSLSNLPYSPPNTPRSLFAADDYFNSSVFSSAAVVSAYHDFRGIIQGKALRFPMPVVPPFSVHLSVLERYLPPSSPQEYKDLFNPGRPSFLVDRMSELSRDGGSLLFIYPTKRGGSTFKSQYLGPILDPLLRQLVVVNELSADVGRYLGKLSTVSHMEDFDTMRNKLAQLCSDLSSSSSQFTIADARKGSAHLDRHVWTEWFIHQERTRMKEVLSLYWQNGRRLPAAKAASNMSTNYLLEDKEVTSAMLLGEILDGIRKRPYGEETEPRDGIELGVFVIRRSH</sequence>
<gene>
    <name evidence="2" type="ORF">AARAC_010079</name>
</gene>